<accession>A0A840SN73</accession>
<keyword evidence="4" id="KW-1185">Reference proteome</keyword>
<keyword evidence="1 3" id="KW-0808">Transferase</keyword>
<protein>
    <submittedName>
        <fullName evidence="3">Glycosyltransferase involved in cell wall biosynthesis</fullName>
    </submittedName>
</protein>
<dbReference type="AlphaFoldDB" id="A0A840SN73"/>
<reference evidence="3 4" key="1">
    <citation type="submission" date="2020-08" db="EMBL/GenBank/DDBJ databases">
        <title>Genomic Encyclopedia of Type Strains, Phase IV (KMG-IV): sequencing the most valuable type-strain genomes for metagenomic binning, comparative biology and taxonomic classification.</title>
        <authorList>
            <person name="Goeker M."/>
        </authorList>
    </citation>
    <scope>NUCLEOTIDE SEQUENCE [LARGE SCALE GENOMIC DNA]</scope>
    <source>
        <strain evidence="3 4">DSM 101730</strain>
    </source>
</reference>
<dbReference type="Pfam" id="PF13439">
    <property type="entry name" value="Glyco_transf_4"/>
    <property type="match status" value="1"/>
</dbReference>
<comment type="caution">
    <text evidence="3">The sequence shown here is derived from an EMBL/GenBank/DDBJ whole genome shotgun (WGS) entry which is preliminary data.</text>
</comment>
<organism evidence="3 4">
    <name type="scientific">Amaricoccus macauensis</name>
    <dbReference type="NCBI Taxonomy" id="57001"/>
    <lineage>
        <taxon>Bacteria</taxon>
        <taxon>Pseudomonadati</taxon>
        <taxon>Pseudomonadota</taxon>
        <taxon>Alphaproteobacteria</taxon>
        <taxon>Rhodobacterales</taxon>
        <taxon>Paracoccaceae</taxon>
        <taxon>Amaricoccus</taxon>
    </lineage>
</organism>
<dbReference type="SUPFAM" id="SSF53756">
    <property type="entry name" value="UDP-Glycosyltransferase/glycogen phosphorylase"/>
    <property type="match status" value="1"/>
</dbReference>
<evidence type="ECO:0000256" key="1">
    <source>
        <dbReference type="ARBA" id="ARBA00022679"/>
    </source>
</evidence>
<dbReference type="PANTHER" id="PTHR46401">
    <property type="entry name" value="GLYCOSYLTRANSFERASE WBBK-RELATED"/>
    <property type="match status" value="1"/>
</dbReference>
<name>A0A840SN73_9RHOB</name>
<dbReference type="RefSeq" id="WP_184148469.1">
    <property type="nucleotide sequence ID" value="NZ_JACHFM010000002.1"/>
</dbReference>
<gene>
    <name evidence="3" type="ORF">HNP73_001981</name>
</gene>
<dbReference type="GO" id="GO:0009103">
    <property type="term" value="P:lipopolysaccharide biosynthetic process"/>
    <property type="evidence" value="ECO:0007669"/>
    <property type="project" value="TreeGrafter"/>
</dbReference>
<dbReference type="Gene3D" id="3.40.50.2000">
    <property type="entry name" value="Glycogen Phosphorylase B"/>
    <property type="match status" value="2"/>
</dbReference>
<proteinExistence type="predicted"/>
<dbReference type="Pfam" id="PF13692">
    <property type="entry name" value="Glyco_trans_1_4"/>
    <property type="match status" value="1"/>
</dbReference>
<evidence type="ECO:0000313" key="3">
    <source>
        <dbReference type="EMBL" id="MBB5222045.1"/>
    </source>
</evidence>
<dbReference type="PANTHER" id="PTHR46401:SF2">
    <property type="entry name" value="GLYCOSYLTRANSFERASE WBBK-RELATED"/>
    <property type="match status" value="1"/>
</dbReference>
<dbReference type="InterPro" id="IPR028098">
    <property type="entry name" value="Glyco_trans_4-like_N"/>
</dbReference>
<feature type="domain" description="Glycosyltransferase subfamily 4-like N-terminal" evidence="2">
    <location>
        <begin position="109"/>
        <end position="178"/>
    </location>
</feature>
<dbReference type="GO" id="GO:0016757">
    <property type="term" value="F:glycosyltransferase activity"/>
    <property type="evidence" value="ECO:0007669"/>
    <property type="project" value="TreeGrafter"/>
</dbReference>
<dbReference type="EMBL" id="JACHFM010000002">
    <property type="protein sequence ID" value="MBB5222045.1"/>
    <property type="molecule type" value="Genomic_DNA"/>
</dbReference>
<sequence>MSRAIPPVESCRSAEVASLPDALIAQRTLPVAVNARVAVTGEGGVRRVAVELMRALDSLLPECGYAPLTRLAPAGPAPRLWEQTGLPLAARGRLILGFGNQGPVFTRNAVTMIHDAQVFASPDSYAAGFRLWYRASLPLIGRRHRRILTVSHFAAGELVRFGITRPEAITVIPNGVDHILRPDPDGDVLERLGLTPGGYACALASTRAHKNIPMLLAAFARPEIAHVRLVLTGRARREAFSEPIPPNVVLAGEVTEAELRALLEAALCQLCPSTTEGFGLPPLEAMRLGTPAIIAPLGALPETCGTAALHAPADSPAAWAAVVRRLAADPGEARVRGIAGRDHARRFTWARAAAAVLAVLEAECPDPAR</sequence>
<dbReference type="Proteomes" id="UP000549457">
    <property type="component" value="Unassembled WGS sequence"/>
</dbReference>
<evidence type="ECO:0000313" key="4">
    <source>
        <dbReference type="Proteomes" id="UP000549457"/>
    </source>
</evidence>
<dbReference type="CDD" id="cd03809">
    <property type="entry name" value="GT4_MtfB-like"/>
    <property type="match status" value="1"/>
</dbReference>
<evidence type="ECO:0000259" key="2">
    <source>
        <dbReference type="Pfam" id="PF13439"/>
    </source>
</evidence>